<dbReference type="GO" id="GO:0009507">
    <property type="term" value="C:chloroplast"/>
    <property type="evidence" value="ECO:0007669"/>
    <property type="project" value="UniProtKB-SubCell"/>
</dbReference>
<keyword evidence="7" id="KW-0150">Chloroplast</keyword>
<comment type="subcellular location">
    <subcellularLocation>
        <location evidence="6">Plastid</location>
        <location evidence="6">Chloroplast</location>
    </subcellularLocation>
</comment>
<dbReference type="Gene3D" id="1.20.58.110">
    <property type="entry name" value="Ribosomal protein S20"/>
    <property type="match status" value="1"/>
</dbReference>
<protein>
    <recommendedName>
        <fullName evidence="6">Small ribosomal subunit protein bS20c</fullName>
    </recommendedName>
</protein>
<comment type="function">
    <text evidence="6">Binds directly to 16S ribosomal RNA.</text>
</comment>
<dbReference type="InterPro" id="IPR002583">
    <property type="entry name" value="Ribosomal_bS20"/>
</dbReference>
<evidence type="ECO:0000256" key="4">
    <source>
        <dbReference type="ARBA" id="ARBA00022980"/>
    </source>
</evidence>
<evidence type="ECO:0000256" key="1">
    <source>
        <dbReference type="ARBA" id="ARBA00007634"/>
    </source>
</evidence>
<dbReference type="SUPFAM" id="SSF46992">
    <property type="entry name" value="Ribosomal protein S20"/>
    <property type="match status" value="1"/>
</dbReference>
<dbReference type="HAMAP" id="MF_00500">
    <property type="entry name" value="Ribosomal_bS20"/>
    <property type="match status" value="1"/>
</dbReference>
<keyword evidence="3 6" id="KW-0694">RNA-binding</keyword>
<dbReference type="RefSeq" id="YP_009394132.1">
    <property type="nucleotide sequence ID" value="NC_035271.1"/>
</dbReference>
<dbReference type="AlphaFoldDB" id="A0A1Z1MAC2"/>
<dbReference type="GO" id="GO:0070181">
    <property type="term" value="F:small ribosomal subunit rRNA binding"/>
    <property type="evidence" value="ECO:0007669"/>
    <property type="project" value="TreeGrafter"/>
</dbReference>
<dbReference type="InterPro" id="IPR036510">
    <property type="entry name" value="Ribosomal_bS20_sf"/>
</dbReference>
<dbReference type="GO" id="GO:0015935">
    <property type="term" value="C:small ribosomal subunit"/>
    <property type="evidence" value="ECO:0007669"/>
    <property type="project" value="TreeGrafter"/>
</dbReference>
<organism evidence="7">
    <name type="scientific">Rhodomela confervoides</name>
    <name type="common">Red alga</name>
    <dbReference type="NCBI Taxonomy" id="35163"/>
    <lineage>
        <taxon>Eukaryota</taxon>
        <taxon>Rhodophyta</taxon>
        <taxon>Florideophyceae</taxon>
        <taxon>Rhodymeniophycidae</taxon>
        <taxon>Ceramiales</taxon>
        <taxon>Rhodomelaceae</taxon>
        <taxon>Rhodomela</taxon>
    </lineage>
</organism>
<dbReference type="GeneID" id="33355943"/>
<keyword evidence="7" id="KW-0934">Plastid</keyword>
<dbReference type="EMBL" id="MF101424">
    <property type="protein sequence ID" value="ARW62694.1"/>
    <property type="molecule type" value="Genomic_DNA"/>
</dbReference>
<evidence type="ECO:0000256" key="3">
    <source>
        <dbReference type="ARBA" id="ARBA00022884"/>
    </source>
</evidence>
<evidence type="ECO:0000313" key="7">
    <source>
        <dbReference type="EMBL" id="ARW62694.1"/>
    </source>
</evidence>
<name>A0A1Z1MAC2_RHOCN</name>
<reference evidence="7" key="1">
    <citation type="journal article" date="2017" name="J. Phycol.">
        <title>Analysis of chloroplast genomes and a supermatrix inform reclassification of the Rhodomelaceae (Rhodophyta).</title>
        <authorList>
            <person name="Diaz-Tapia P."/>
            <person name="Maggs C.A."/>
            <person name="West J.A."/>
            <person name="Verbruggen H."/>
        </authorList>
    </citation>
    <scope>NUCLEOTIDE SEQUENCE</scope>
    <source>
        <strain evidence="7">PD508</strain>
    </source>
</reference>
<dbReference type="PANTHER" id="PTHR33398">
    <property type="entry name" value="30S RIBOSOMAL PROTEIN S20"/>
    <property type="match status" value="1"/>
</dbReference>
<gene>
    <name evidence="6 7" type="primary">rps20</name>
</gene>
<geneLocation type="chloroplast" evidence="7"/>
<keyword evidence="2 6" id="KW-0699">rRNA-binding</keyword>
<keyword evidence="4 6" id="KW-0689">Ribosomal protein</keyword>
<proteinExistence type="inferred from homology"/>
<dbReference type="Pfam" id="PF01649">
    <property type="entry name" value="Ribosomal_S20p"/>
    <property type="match status" value="1"/>
</dbReference>
<accession>A0A1Z1MAC2</accession>
<keyword evidence="5 6" id="KW-0687">Ribonucleoprotein</keyword>
<evidence type="ECO:0000256" key="2">
    <source>
        <dbReference type="ARBA" id="ARBA00022730"/>
    </source>
</evidence>
<dbReference type="NCBIfam" id="TIGR00029">
    <property type="entry name" value="S20"/>
    <property type="match status" value="1"/>
</dbReference>
<dbReference type="GO" id="GO:0006412">
    <property type="term" value="P:translation"/>
    <property type="evidence" value="ECO:0007669"/>
    <property type="project" value="UniProtKB-UniRule"/>
</dbReference>
<dbReference type="PANTHER" id="PTHR33398:SF1">
    <property type="entry name" value="SMALL RIBOSOMAL SUBUNIT PROTEIN BS20C"/>
    <property type="match status" value="1"/>
</dbReference>
<dbReference type="GO" id="GO:0003735">
    <property type="term" value="F:structural constituent of ribosome"/>
    <property type="evidence" value="ECO:0007669"/>
    <property type="project" value="InterPro"/>
</dbReference>
<comment type="similarity">
    <text evidence="1 6">Belongs to the bacterial ribosomal protein bS20 family.</text>
</comment>
<sequence length="89" mass="10523">MPQIRSNVKSHQITLRNRRRNKKYKSAIKIAIKQYLLSVENDKSKKENENICQNHLSLVYKKIDKAVKRKVLHKNTASRKKARLAKIIK</sequence>
<evidence type="ECO:0000256" key="6">
    <source>
        <dbReference type="HAMAP-Rule" id="MF_00500"/>
    </source>
</evidence>
<evidence type="ECO:0000256" key="5">
    <source>
        <dbReference type="ARBA" id="ARBA00023274"/>
    </source>
</evidence>
<dbReference type="GO" id="GO:0005829">
    <property type="term" value="C:cytosol"/>
    <property type="evidence" value="ECO:0007669"/>
    <property type="project" value="TreeGrafter"/>
</dbReference>